<evidence type="ECO:0000256" key="3">
    <source>
        <dbReference type="ARBA" id="ARBA00022741"/>
    </source>
</evidence>
<sequence>MEYKQAEEKPLLEVAGLKKYFPIYKGILAKKTGDIKAVDDISFHIRKGEILGLVGESGCGKSTAGRTILNLLEPTGGKVTFEGEVLYDVEKKQKITANRMRQMRKDMQIVFQDPYASLDPRMNIGTILTEGVLKHKLYQKKEALDKAKELLEICGLSASAVHKYPHEFSGGQRQRIGIARALALNPKLIVGDELIAALDVSIQSQILTLFQEMIEKFSLTTLFISHDLSVVRYFCDRICVMYLGSVVEIGTSEQLFSQPLHPYTQALLSAIPKTSPKDNKDRIILTGEVPTAANPPKGCKFHTRCQYATKRCKQEVPQAIEAEPGHVVNCHLVEKRTGADYL</sequence>
<dbReference type="GO" id="GO:0005524">
    <property type="term" value="F:ATP binding"/>
    <property type="evidence" value="ECO:0007669"/>
    <property type="project" value="UniProtKB-KW"/>
</dbReference>
<evidence type="ECO:0000313" key="5">
    <source>
        <dbReference type="EMBL" id="BCJ94283.1"/>
    </source>
</evidence>
<dbReference type="Gene3D" id="3.40.50.300">
    <property type="entry name" value="P-loop containing nucleotide triphosphate hydrolases"/>
    <property type="match status" value="1"/>
</dbReference>
<evidence type="ECO:0000256" key="1">
    <source>
        <dbReference type="ARBA" id="ARBA00005417"/>
    </source>
</evidence>
<dbReference type="InterPro" id="IPR027417">
    <property type="entry name" value="P-loop_NTPase"/>
</dbReference>
<dbReference type="Pfam" id="PF08352">
    <property type="entry name" value="oligo_HPY"/>
    <property type="match status" value="1"/>
</dbReference>
<reference evidence="5 6" key="1">
    <citation type="journal article" date="2016" name="Int. J. Syst. Evol. Microbiol.">
        <title>Descriptions of Anaerotaenia torta gen. nov., sp. nov. and Anaerocolumna cellulosilytica gen. nov., sp. nov. isolated from a methanogenic reactor of cattle waste.</title>
        <authorList>
            <person name="Uek A."/>
            <person name="Ohtaki Y."/>
            <person name="Kaku N."/>
            <person name="Ueki K."/>
        </authorList>
    </citation>
    <scope>NUCLEOTIDE SEQUENCE [LARGE SCALE GENOMIC DNA]</scope>
    <source>
        <strain evidence="5 6">SN021</strain>
    </source>
</reference>
<dbReference type="InterPro" id="IPR003439">
    <property type="entry name" value="ABC_transporter-like_ATP-bd"/>
</dbReference>
<dbReference type="PROSITE" id="PS00211">
    <property type="entry name" value="ABC_TRANSPORTER_1"/>
    <property type="match status" value="1"/>
</dbReference>
<dbReference type="InterPro" id="IPR003593">
    <property type="entry name" value="AAA+_ATPase"/>
</dbReference>
<dbReference type="SMART" id="SM00382">
    <property type="entry name" value="AAA"/>
    <property type="match status" value="1"/>
</dbReference>
<dbReference type="RefSeq" id="WP_184091163.1">
    <property type="nucleotide sequence ID" value="NZ_AP023367.1"/>
</dbReference>
<keyword evidence="6" id="KW-1185">Reference proteome</keyword>
<dbReference type="PANTHER" id="PTHR43776:SF8">
    <property type="entry name" value="ABC TRANSPORTER, ATP-BINDING PROTEIN"/>
    <property type="match status" value="1"/>
</dbReference>
<dbReference type="NCBIfam" id="TIGR01727">
    <property type="entry name" value="oligo_HPY"/>
    <property type="match status" value="1"/>
</dbReference>
<accession>A0A6S6QSG4</accession>
<evidence type="ECO:0000256" key="4">
    <source>
        <dbReference type="ARBA" id="ARBA00022840"/>
    </source>
</evidence>
<keyword evidence="3" id="KW-0547">Nucleotide-binding</keyword>
<dbReference type="GO" id="GO:0015833">
    <property type="term" value="P:peptide transport"/>
    <property type="evidence" value="ECO:0007669"/>
    <property type="project" value="InterPro"/>
</dbReference>
<evidence type="ECO:0000256" key="2">
    <source>
        <dbReference type="ARBA" id="ARBA00022448"/>
    </source>
</evidence>
<dbReference type="InterPro" id="IPR017871">
    <property type="entry name" value="ABC_transporter-like_CS"/>
</dbReference>
<dbReference type="GO" id="GO:0016887">
    <property type="term" value="F:ATP hydrolysis activity"/>
    <property type="evidence" value="ECO:0007669"/>
    <property type="project" value="InterPro"/>
</dbReference>
<dbReference type="SUPFAM" id="SSF52540">
    <property type="entry name" value="P-loop containing nucleoside triphosphate hydrolases"/>
    <property type="match status" value="1"/>
</dbReference>
<dbReference type="InterPro" id="IPR050319">
    <property type="entry name" value="ABC_transp_ATP-bind"/>
</dbReference>
<dbReference type="InterPro" id="IPR013563">
    <property type="entry name" value="Oligopep_ABC_C"/>
</dbReference>
<gene>
    <name evidence="5" type="primary">appF</name>
    <name evidence="5" type="ORF">acsn021_18520</name>
</gene>
<name>A0A6S6QSG4_9FIRM</name>
<proteinExistence type="inferred from homology"/>
<keyword evidence="2" id="KW-0813">Transport</keyword>
<dbReference type="AlphaFoldDB" id="A0A6S6QSG4"/>
<dbReference type="CDD" id="cd03257">
    <property type="entry name" value="ABC_NikE_OppD_transporters"/>
    <property type="match status" value="1"/>
</dbReference>
<dbReference type="KEGG" id="acel:acsn021_18520"/>
<dbReference type="EMBL" id="AP023367">
    <property type="protein sequence ID" value="BCJ94283.1"/>
    <property type="molecule type" value="Genomic_DNA"/>
</dbReference>
<dbReference type="PANTHER" id="PTHR43776">
    <property type="entry name" value="TRANSPORT ATP-BINDING PROTEIN"/>
    <property type="match status" value="1"/>
</dbReference>
<dbReference type="PROSITE" id="PS50893">
    <property type="entry name" value="ABC_TRANSPORTER_2"/>
    <property type="match status" value="1"/>
</dbReference>
<evidence type="ECO:0000313" key="6">
    <source>
        <dbReference type="Proteomes" id="UP000515561"/>
    </source>
</evidence>
<dbReference type="FunFam" id="3.40.50.300:FF:000016">
    <property type="entry name" value="Oligopeptide ABC transporter ATP-binding component"/>
    <property type="match status" value="1"/>
</dbReference>
<protein>
    <submittedName>
        <fullName evidence="5">Peptide ABC transporter ATP-binding protein</fullName>
    </submittedName>
</protein>
<organism evidence="5 6">
    <name type="scientific">Anaerocolumna cellulosilytica</name>
    <dbReference type="NCBI Taxonomy" id="433286"/>
    <lineage>
        <taxon>Bacteria</taxon>
        <taxon>Bacillati</taxon>
        <taxon>Bacillota</taxon>
        <taxon>Clostridia</taxon>
        <taxon>Lachnospirales</taxon>
        <taxon>Lachnospiraceae</taxon>
        <taxon>Anaerocolumna</taxon>
    </lineage>
</organism>
<dbReference type="Proteomes" id="UP000515561">
    <property type="component" value="Chromosome"/>
</dbReference>
<keyword evidence="4 5" id="KW-0067">ATP-binding</keyword>
<comment type="similarity">
    <text evidence="1">Belongs to the ABC transporter superfamily.</text>
</comment>
<dbReference type="Pfam" id="PF00005">
    <property type="entry name" value="ABC_tran"/>
    <property type="match status" value="1"/>
</dbReference>
<dbReference type="GO" id="GO:0055085">
    <property type="term" value="P:transmembrane transport"/>
    <property type="evidence" value="ECO:0007669"/>
    <property type="project" value="UniProtKB-ARBA"/>
</dbReference>